<accession>A0A1L9QVG2</accession>
<dbReference type="AlphaFoldDB" id="A0A1L9QVG2"/>
<keyword evidence="2" id="KW-1185">Reference proteome</keyword>
<evidence type="ECO:0000313" key="1">
    <source>
        <dbReference type="EMBL" id="OJJ26653.1"/>
    </source>
</evidence>
<name>A0A1L9QVG2_9CYAN</name>
<protein>
    <submittedName>
        <fullName evidence="1">Baseplate assembly protein</fullName>
    </submittedName>
</protein>
<evidence type="ECO:0000313" key="2">
    <source>
        <dbReference type="Proteomes" id="UP000183940"/>
    </source>
</evidence>
<dbReference type="Proteomes" id="UP000183940">
    <property type="component" value="Unassembled WGS sequence"/>
</dbReference>
<organism evidence="1 2">
    <name type="scientific">Roseofilum reptotaenium AO1-A</name>
    <dbReference type="NCBI Taxonomy" id="1925591"/>
    <lineage>
        <taxon>Bacteria</taxon>
        <taxon>Bacillati</taxon>
        <taxon>Cyanobacteriota</taxon>
        <taxon>Cyanophyceae</taxon>
        <taxon>Desertifilales</taxon>
        <taxon>Desertifilaceae</taxon>
        <taxon>Roseofilum</taxon>
    </lineage>
</organism>
<proteinExistence type="predicted"/>
<sequence length="725" mass="81055">MVFDFLPKLPKANLDDREYQDLIEECLLRIPRYCPEWTNHNPSDPGITMIEMFAWLTHQMLLRFNQLPRRNYILFLELLGIRLEPPNPATTEVTFYLVSDLPESYTIPAGIEVATERQPGLDPIVFSTDRPLTIGNPQINHFLGAEQIEETPQILRDRFTHLWNLTPTGEWSGPELPLFNAQPQAGNCFYLVFDPQESLDGNVIILTLKGQEATPTGIDPTDPPRRWEAWNGQYWQPVLLEESDDETQGFSFADIAQRGGNPLQGVDITLHLPLNFPVAQFTAYQGRWLRCVYATPRLSQPSYTRSPQIIGIGVKAIGGTTEATQCELIENDLLGNSNGEPGQRFQLRRSPILDRQEDEYLIVTPPGATPQRWQEVTDFSNSSPSDLHYLIDSLTGTLQFGPLIREPAELKQAKDIRAILQQGQDRPPLQPPSMEHQYGAIPPRGATVQMSRYRTGGGLRGNVEDRSLNTLKSAVPYVANVVNLIPARNGTEAETIEQAAMRVPQMLRTRDRAVTPEDFESLTILGGDGAIARTTCLPTNPKKPGTVQLLVVPDCNRQAIAQGVGIPPEQFRLSPPLHRKLMAYLDERRLLGVQVELLEPEYVGLSVQTEVSLDPSYRTPEAQTELLHTLNVTLYRFFNPLTGGPGGNGWPLGQPAYMSDAIALLQQVPGIRRLGAVQLFELRLSIAGQWIRSQPVHLVDPGPTGLICSWADPNLRSNHMINIIE</sequence>
<reference evidence="1" key="1">
    <citation type="submission" date="2016-10" db="EMBL/GenBank/DDBJ databases">
        <title>CRISPR-Cas defence system in Roseofilum reptotaenium: evidence of a bacteriophage-cyanobacterium arms race in the coral black band disease.</title>
        <authorList>
            <person name="Buerger P."/>
            <person name="Wood-Charlson E.M."/>
            <person name="Weynberg K.D."/>
            <person name="Willis B."/>
            <person name="Van Oppen M.J."/>
        </authorList>
    </citation>
    <scope>NUCLEOTIDE SEQUENCE [LARGE SCALE GENOMIC DNA]</scope>
    <source>
        <strain evidence="1">AO1-A</strain>
    </source>
</reference>
<dbReference type="NCBIfam" id="TIGR02243">
    <property type="entry name" value="putative baseplate assembly protein"/>
    <property type="match status" value="1"/>
</dbReference>
<dbReference type="STRING" id="1925591.BI308_04560"/>
<dbReference type="EMBL" id="MLAW01000005">
    <property type="protein sequence ID" value="OJJ26653.1"/>
    <property type="molecule type" value="Genomic_DNA"/>
</dbReference>
<dbReference type="InterPro" id="IPR011749">
    <property type="entry name" value="CHP02243"/>
</dbReference>
<comment type="caution">
    <text evidence="1">The sequence shown here is derived from an EMBL/GenBank/DDBJ whole genome shotgun (WGS) entry which is preliminary data.</text>
</comment>
<gene>
    <name evidence="1" type="ORF">BI308_04560</name>
</gene>